<gene>
    <name evidence="8" type="ORF">QJ522_17880</name>
</gene>
<keyword evidence="5" id="KW-0804">Transcription</keyword>
<evidence type="ECO:0000256" key="5">
    <source>
        <dbReference type="ARBA" id="ARBA00023163"/>
    </source>
</evidence>
<dbReference type="GO" id="GO:0003677">
    <property type="term" value="F:DNA binding"/>
    <property type="evidence" value="ECO:0007669"/>
    <property type="project" value="UniProtKB-KW"/>
</dbReference>
<dbReference type="SUPFAM" id="SSF88946">
    <property type="entry name" value="Sigma2 domain of RNA polymerase sigma factors"/>
    <property type="match status" value="1"/>
</dbReference>
<dbReference type="PANTHER" id="PTHR43133:SF8">
    <property type="entry name" value="RNA POLYMERASE SIGMA FACTOR HI_1459-RELATED"/>
    <property type="match status" value="1"/>
</dbReference>
<dbReference type="Pfam" id="PF04542">
    <property type="entry name" value="Sigma70_r2"/>
    <property type="match status" value="1"/>
</dbReference>
<evidence type="ECO:0000313" key="9">
    <source>
        <dbReference type="Proteomes" id="UP001431776"/>
    </source>
</evidence>
<dbReference type="Pfam" id="PF08281">
    <property type="entry name" value="Sigma70_r4_2"/>
    <property type="match status" value="1"/>
</dbReference>
<feature type="domain" description="RNA polymerase sigma-70 region 2" evidence="6">
    <location>
        <begin position="26"/>
        <end position="90"/>
    </location>
</feature>
<evidence type="ECO:0000259" key="7">
    <source>
        <dbReference type="Pfam" id="PF08281"/>
    </source>
</evidence>
<proteinExistence type="inferred from homology"/>
<name>A0AAW6U271_9BACT</name>
<keyword evidence="2" id="KW-0805">Transcription regulation</keyword>
<dbReference type="GO" id="GO:0006352">
    <property type="term" value="P:DNA-templated transcription initiation"/>
    <property type="evidence" value="ECO:0007669"/>
    <property type="project" value="InterPro"/>
</dbReference>
<keyword evidence="4" id="KW-0238">DNA-binding</keyword>
<dbReference type="InterPro" id="IPR014284">
    <property type="entry name" value="RNA_pol_sigma-70_dom"/>
</dbReference>
<dbReference type="Gene3D" id="1.10.10.10">
    <property type="entry name" value="Winged helix-like DNA-binding domain superfamily/Winged helix DNA-binding domain"/>
    <property type="match status" value="1"/>
</dbReference>
<dbReference type="GO" id="GO:0016987">
    <property type="term" value="F:sigma factor activity"/>
    <property type="evidence" value="ECO:0007669"/>
    <property type="project" value="UniProtKB-KW"/>
</dbReference>
<evidence type="ECO:0000256" key="1">
    <source>
        <dbReference type="ARBA" id="ARBA00010641"/>
    </source>
</evidence>
<reference evidence="8" key="1">
    <citation type="submission" date="2023-05" db="EMBL/GenBank/DDBJ databases">
        <title>Anaerotaeda fermentans gen. nov., sp. nov., a novel anaerobic planctomycete of the new family within the order Sedimentisphaerales isolated from Taman Peninsula, Russia.</title>
        <authorList>
            <person name="Khomyakova M.A."/>
            <person name="Merkel A.Y."/>
            <person name="Slobodkin A.I."/>
        </authorList>
    </citation>
    <scope>NUCLEOTIDE SEQUENCE</scope>
    <source>
        <strain evidence="8">M17dextr</strain>
    </source>
</reference>
<dbReference type="NCBIfam" id="TIGR02937">
    <property type="entry name" value="sigma70-ECF"/>
    <property type="match status" value="1"/>
</dbReference>
<dbReference type="Gene3D" id="1.10.1740.10">
    <property type="match status" value="1"/>
</dbReference>
<dbReference type="EMBL" id="JASCXX010000026">
    <property type="protein sequence ID" value="MDI6450935.1"/>
    <property type="molecule type" value="Genomic_DNA"/>
</dbReference>
<dbReference type="CDD" id="cd06171">
    <property type="entry name" value="Sigma70_r4"/>
    <property type="match status" value="1"/>
</dbReference>
<dbReference type="InterPro" id="IPR013325">
    <property type="entry name" value="RNA_pol_sigma_r2"/>
</dbReference>
<keyword evidence="3" id="KW-0731">Sigma factor</keyword>
<dbReference type="SUPFAM" id="SSF88659">
    <property type="entry name" value="Sigma3 and sigma4 domains of RNA polymerase sigma factors"/>
    <property type="match status" value="1"/>
</dbReference>
<comment type="similarity">
    <text evidence="1">Belongs to the sigma-70 factor family. ECF subfamily.</text>
</comment>
<dbReference type="Proteomes" id="UP001431776">
    <property type="component" value="Unassembled WGS sequence"/>
</dbReference>
<dbReference type="RefSeq" id="WP_349246342.1">
    <property type="nucleotide sequence ID" value="NZ_JASCXX010000026.1"/>
</dbReference>
<dbReference type="PANTHER" id="PTHR43133">
    <property type="entry name" value="RNA POLYMERASE ECF-TYPE SIGMA FACTO"/>
    <property type="match status" value="1"/>
</dbReference>
<accession>A0AAW6U271</accession>
<evidence type="ECO:0000313" key="8">
    <source>
        <dbReference type="EMBL" id="MDI6450935.1"/>
    </source>
</evidence>
<dbReference type="InterPro" id="IPR007627">
    <property type="entry name" value="RNA_pol_sigma70_r2"/>
</dbReference>
<feature type="domain" description="RNA polymerase sigma factor 70 region 4 type 2" evidence="7">
    <location>
        <begin position="120"/>
        <end position="170"/>
    </location>
</feature>
<organism evidence="8 9">
    <name type="scientific">Anaerobaca lacustris</name>
    <dbReference type="NCBI Taxonomy" id="3044600"/>
    <lineage>
        <taxon>Bacteria</taxon>
        <taxon>Pseudomonadati</taxon>
        <taxon>Planctomycetota</taxon>
        <taxon>Phycisphaerae</taxon>
        <taxon>Sedimentisphaerales</taxon>
        <taxon>Anaerobacaceae</taxon>
        <taxon>Anaerobaca</taxon>
    </lineage>
</organism>
<evidence type="ECO:0000259" key="6">
    <source>
        <dbReference type="Pfam" id="PF04542"/>
    </source>
</evidence>
<evidence type="ECO:0000256" key="2">
    <source>
        <dbReference type="ARBA" id="ARBA00023015"/>
    </source>
</evidence>
<dbReference type="AlphaFoldDB" id="A0AAW6U271"/>
<comment type="caution">
    <text evidence="8">The sequence shown here is derived from an EMBL/GenBank/DDBJ whole genome shotgun (WGS) entry which is preliminary data.</text>
</comment>
<sequence length="177" mass="20170">MDKRSDDDTIRAALGRDDPAAVELIWQRYADDLLAYLSATLCCRHDAEDVLQTVFARIAGKHHKLARARCLNAYVYRIARNEAVSHRRRRLRDGKNAVPKAAWLVASEAAREQSDLVDLLAVALARLPESQRQVVVLKVYRDKTFQEIAQLLGISVNTAASRYRYGMERLRTLLKDH</sequence>
<dbReference type="InterPro" id="IPR013249">
    <property type="entry name" value="RNA_pol_sigma70_r4_t2"/>
</dbReference>
<protein>
    <submittedName>
        <fullName evidence="8">RNA polymerase sigma factor</fullName>
    </submittedName>
</protein>
<keyword evidence="9" id="KW-1185">Reference proteome</keyword>
<evidence type="ECO:0000256" key="4">
    <source>
        <dbReference type="ARBA" id="ARBA00023125"/>
    </source>
</evidence>
<dbReference type="InterPro" id="IPR036388">
    <property type="entry name" value="WH-like_DNA-bd_sf"/>
</dbReference>
<evidence type="ECO:0000256" key="3">
    <source>
        <dbReference type="ARBA" id="ARBA00023082"/>
    </source>
</evidence>
<dbReference type="InterPro" id="IPR039425">
    <property type="entry name" value="RNA_pol_sigma-70-like"/>
</dbReference>
<dbReference type="InterPro" id="IPR013324">
    <property type="entry name" value="RNA_pol_sigma_r3/r4-like"/>
</dbReference>